<evidence type="ECO:0000313" key="1">
    <source>
        <dbReference type="EMBL" id="JAH02516.1"/>
    </source>
</evidence>
<name>A0A0E9PCY8_ANGAN</name>
<reference evidence="1" key="2">
    <citation type="journal article" date="2015" name="Fish Shellfish Immunol.">
        <title>Early steps in the European eel (Anguilla anguilla)-Vibrio vulnificus interaction in the gills: Role of the RtxA13 toxin.</title>
        <authorList>
            <person name="Callol A."/>
            <person name="Pajuelo D."/>
            <person name="Ebbesson L."/>
            <person name="Teles M."/>
            <person name="MacKenzie S."/>
            <person name="Amaro C."/>
        </authorList>
    </citation>
    <scope>NUCLEOTIDE SEQUENCE</scope>
</reference>
<organism evidence="1">
    <name type="scientific">Anguilla anguilla</name>
    <name type="common">European freshwater eel</name>
    <name type="synonym">Muraena anguilla</name>
    <dbReference type="NCBI Taxonomy" id="7936"/>
    <lineage>
        <taxon>Eukaryota</taxon>
        <taxon>Metazoa</taxon>
        <taxon>Chordata</taxon>
        <taxon>Craniata</taxon>
        <taxon>Vertebrata</taxon>
        <taxon>Euteleostomi</taxon>
        <taxon>Actinopterygii</taxon>
        <taxon>Neopterygii</taxon>
        <taxon>Teleostei</taxon>
        <taxon>Anguilliformes</taxon>
        <taxon>Anguillidae</taxon>
        <taxon>Anguilla</taxon>
    </lineage>
</organism>
<proteinExistence type="predicted"/>
<dbReference type="AlphaFoldDB" id="A0A0E9PCY8"/>
<protein>
    <submittedName>
        <fullName evidence="1">Uncharacterized protein</fullName>
    </submittedName>
</protein>
<accession>A0A0E9PCY8</accession>
<sequence length="34" mass="4207">MQFIFHCTMLKLRYLKKFKKTLSSKTNYHNKCKP</sequence>
<dbReference type="EMBL" id="GBXM01106061">
    <property type="protein sequence ID" value="JAH02516.1"/>
    <property type="molecule type" value="Transcribed_RNA"/>
</dbReference>
<reference evidence="1" key="1">
    <citation type="submission" date="2014-11" db="EMBL/GenBank/DDBJ databases">
        <authorList>
            <person name="Amaro Gonzalez C."/>
        </authorList>
    </citation>
    <scope>NUCLEOTIDE SEQUENCE</scope>
</reference>